<comment type="subcellular location">
    <subcellularLocation>
        <location evidence="1">Membrane</location>
        <topology evidence="1">Multi-pass membrane protein</topology>
    </subcellularLocation>
</comment>
<feature type="transmembrane region" description="Helical" evidence="5">
    <location>
        <begin position="6"/>
        <end position="28"/>
    </location>
</feature>
<keyword evidence="3 5" id="KW-1133">Transmembrane helix</keyword>
<dbReference type="RefSeq" id="WP_017364740.1">
    <property type="nucleotide sequence ID" value="NZ_OX458332.1"/>
</dbReference>
<dbReference type="EMBL" id="OX458332">
    <property type="protein sequence ID" value="CAI8733893.1"/>
    <property type="molecule type" value="Genomic_DNA"/>
</dbReference>
<accession>A0AA35XZA1</accession>
<name>A0AA35XZA1_METCP</name>
<dbReference type="PANTHER" id="PTHR16950">
    <property type="entry name" value="ZINC TRANSPORTER SLC39A7 HISTIDINE-RICH MEMBRANE PROTEIN KE4"/>
    <property type="match status" value="1"/>
</dbReference>
<dbReference type="AlphaFoldDB" id="A0AA35XZA1"/>
<protein>
    <submittedName>
        <fullName evidence="6">Zinc and cadmium transporter</fullName>
    </submittedName>
</protein>
<gene>
    <name evidence="6" type="ORF">MCNOR_0333</name>
</gene>
<proteinExistence type="predicted"/>
<dbReference type="PANTHER" id="PTHR16950:SF16">
    <property type="entry name" value="ZINC TRANSPORTER ZIP13"/>
    <property type="match status" value="1"/>
</dbReference>
<organism evidence="6 7">
    <name type="scientific">Methylococcus capsulatus</name>
    <dbReference type="NCBI Taxonomy" id="414"/>
    <lineage>
        <taxon>Bacteria</taxon>
        <taxon>Pseudomonadati</taxon>
        <taxon>Pseudomonadota</taxon>
        <taxon>Gammaproteobacteria</taxon>
        <taxon>Methylococcales</taxon>
        <taxon>Methylococcaceae</taxon>
        <taxon>Methylococcus</taxon>
    </lineage>
</organism>
<sequence length="272" mass="28856">MSVLLWILLFSLLGGVLSVIAASLFLLIPEDHHPHLLPHGVSFALGSLLSVAFLHLIPEAAQGVGVGNVEMLFATVLAGILGFFILEKLLLWRHCHAGDCETHGEGHFHQPAGTLIVIGDAIHNLVDGVLIAAAFLTDIRLGIVTALAVAAHEIPQEVGDFAILLQSGYGRGRALWYNLMASLGTVVGGVAAYFALERMNGVLPYVLALAASSFIYVAVADLIPSLHRRTHLSAALQQLAMIAAGIALIVMVNHWAEGMHPDTPETASVISR</sequence>
<dbReference type="InterPro" id="IPR003689">
    <property type="entry name" value="ZIP"/>
</dbReference>
<keyword evidence="4 5" id="KW-0472">Membrane</keyword>
<dbReference type="GO" id="GO:0046873">
    <property type="term" value="F:metal ion transmembrane transporter activity"/>
    <property type="evidence" value="ECO:0007669"/>
    <property type="project" value="InterPro"/>
</dbReference>
<dbReference type="Proteomes" id="UP001158598">
    <property type="component" value="Chromosome"/>
</dbReference>
<evidence type="ECO:0000313" key="6">
    <source>
        <dbReference type="EMBL" id="CAI8733893.1"/>
    </source>
</evidence>
<keyword evidence="2 5" id="KW-0812">Transmembrane</keyword>
<reference evidence="6" key="1">
    <citation type="submission" date="2023-03" db="EMBL/GenBank/DDBJ databases">
        <authorList>
            <person name="Pearce D."/>
        </authorList>
    </citation>
    <scope>NUCLEOTIDE SEQUENCE</scope>
    <source>
        <strain evidence="6">Mc</strain>
    </source>
</reference>
<feature type="transmembrane region" description="Helical" evidence="5">
    <location>
        <begin position="202"/>
        <end position="223"/>
    </location>
</feature>
<evidence type="ECO:0000256" key="4">
    <source>
        <dbReference type="ARBA" id="ARBA00023136"/>
    </source>
</evidence>
<feature type="transmembrane region" description="Helical" evidence="5">
    <location>
        <begin position="235"/>
        <end position="256"/>
    </location>
</feature>
<evidence type="ECO:0000256" key="1">
    <source>
        <dbReference type="ARBA" id="ARBA00004141"/>
    </source>
</evidence>
<feature type="transmembrane region" description="Helical" evidence="5">
    <location>
        <begin position="69"/>
        <end position="86"/>
    </location>
</feature>
<dbReference type="Pfam" id="PF02535">
    <property type="entry name" value="Zip"/>
    <property type="match status" value="1"/>
</dbReference>
<feature type="transmembrane region" description="Helical" evidence="5">
    <location>
        <begin position="175"/>
        <end position="196"/>
    </location>
</feature>
<dbReference type="GO" id="GO:0016020">
    <property type="term" value="C:membrane"/>
    <property type="evidence" value="ECO:0007669"/>
    <property type="project" value="UniProtKB-SubCell"/>
</dbReference>
<evidence type="ECO:0000313" key="7">
    <source>
        <dbReference type="Proteomes" id="UP001158598"/>
    </source>
</evidence>
<feature type="transmembrane region" description="Helical" evidence="5">
    <location>
        <begin position="40"/>
        <end position="57"/>
    </location>
</feature>
<evidence type="ECO:0000256" key="3">
    <source>
        <dbReference type="ARBA" id="ARBA00022989"/>
    </source>
</evidence>
<evidence type="ECO:0000256" key="5">
    <source>
        <dbReference type="SAM" id="Phobius"/>
    </source>
</evidence>
<evidence type="ECO:0000256" key="2">
    <source>
        <dbReference type="ARBA" id="ARBA00022692"/>
    </source>
</evidence>